<evidence type="ECO:0000256" key="4">
    <source>
        <dbReference type="SAM" id="MobiDB-lite"/>
    </source>
</evidence>
<dbReference type="SUPFAM" id="SSF69318">
    <property type="entry name" value="Integrin alpha N-terminal domain"/>
    <property type="match status" value="1"/>
</dbReference>
<evidence type="ECO:0000256" key="3">
    <source>
        <dbReference type="ARBA" id="ARBA00023026"/>
    </source>
</evidence>
<proteinExistence type="predicted"/>
<evidence type="ECO:0000313" key="7">
    <source>
        <dbReference type="EMBL" id="QCI12110.1"/>
    </source>
</evidence>
<feature type="domain" description="Insecticide toxin TcdB middle/N-terminal" evidence="6">
    <location>
        <begin position="666"/>
        <end position="798"/>
    </location>
</feature>
<sequence>MAARSKIMTHTTDTAAGASREPMFSPPSLPKGGGTVAPDSGMLSIGGADGAAGWTLPLPLPAGRTLNPTLTLAYSSEGGNGAFGAGWRCSPASISRMTRLGTPRYSDSDRLLGADGEEILPDAKDPRTEANLPFSTVPAEHHVTPWVRRSGGRDERLEHWRATTQPDSPGFWLQYHADGSITLFGWSPTARLADPQAPAHVACWYAEETVSATGEHVVYEYRKEDDAGCEPAELAAHGRATGCYLRAVHAMNATPCESLLIPQRAFDAADFMTLMLFDYGERGSDVQTRPPFQTTASWPVRADCFSHWRWGFDQRVRRLCHDVLLWHRTGMMAGQADTTPELVSRLHLSYEQSGVTSVLLSAQRAAYEADGTPLLLPPVEFELSRPGREVSHWEVVPELDGFHAPRWQLADLYGEGIPGLLYLDGNAWWYRAPKRKKEDAIDAVTWEQPELLAQAPSARLGIGQLVDLDSSGRPQWLVNVPGMRGSFTLGPDGQWSHFISMDAMPAELAHGAAQLVDLSGDGCQDLVMVGPRSVRLYAKQRGAGWNSLQEVAQDSTLPIVGGEDRLVAFSDLTGSGLQQLVEITERGVRYWPAKGHASFAQSVEIPGFAIEGFAASRVLLGDIDGSGTVDILYVQSDRVRVFVNQSGNRFVEGPSVMAPHGVVLDDTCKLQLVDLRGQGSTELVLTQTHMKPRTWAYRFNGRRPWLLAQVCDNSGSRVLFDYRSSAQNWLDEKAELQGQGRAAVCRLPFPVHTLCRVTTLDEISGLRTITAMRYERGVWDCHEREFRGFTRLIQTDTLENAQGNAAERSPPAQVHHWFLSGSDTHDTDTPGAYTSPDSVESGFTSRALRFTQLQGGREVPFEPEDAARRWLLRALRGRSLRTETYGLDGSERASVPYVIERRRWQVRVYPTAHPDRPAALVSEVETLTFATERIVQDPVVTQSVILAQDSQGHILQSAELCYPRQSRRGGTIYPDDLPEGLEAASRDPQQDRLWLTLSRTKVHNLDSGHCHVSGLAETVRTDVLAVPATAFAPGGFDVESLLAAQGPLATLGQPTLTGYSRTRWCDAQGALCDLPVRQALVAFTETALLDEAALDVLRDNPPSQGVGAWLEACGYHPVTLPEDGTQVHVGRHGLARYYGPEMFYRFSGTRESEMMGQDLVEWSPHAVAVTQVTDAAGLLSKFGYDWRFITPISLTDANSNVHRVGLDALGRVVESRIHGSENGVATGYGSQAFALPQTVEGMLALRGGEVPVATAHRQVTDSWMPLARDRDGHVLTTRIGELALRRLIERHALPAPDLAEERQPPHVITLQTDRYDGDPQQQVRLSVSHGDGAGRALQSAVLSAPGEALVRTPEGRLKVDAQGKAVTVNASVRWAVSGKTEYDNKGQPVRTWLPYYLDDWRLVRDDSAREGLHADTHLYDALGRVIRVVTAAGRERRTRFYPWFTVSEDENDTVQ</sequence>
<evidence type="ECO:0000256" key="1">
    <source>
        <dbReference type="ARBA" id="ARBA00004613"/>
    </source>
</evidence>
<dbReference type="InterPro" id="IPR003284">
    <property type="entry name" value="Sal_SpvB"/>
</dbReference>
<evidence type="ECO:0000259" key="5">
    <source>
        <dbReference type="Pfam" id="PF12255"/>
    </source>
</evidence>
<keyword evidence="3" id="KW-0843">Virulence</keyword>
<organism evidence="7 8">
    <name type="scientific">Pseudomonas putida</name>
    <name type="common">Arthrobacter siderocapsulatus</name>
    <dbReference type="NCBI Taxonomy" id="303"/>
    <lineage>
        <taxon>Bacteria</taxon>
        <taxon>Pseudomonadati</taxon>
        <taxon>Pseudomonadota</taxon>
        <taxon>Gammaproteobacteria</taxon>
        <taxon>Pseudomonadales</taxon>
        <taxon>Pseudomonadaceae</taxon>
        <taxon>Pseudomonas</taxon>
    </lineage>
</organism>
<keyword evidence="2" id="KW-0964">Secreted</keyword>
<evidence type="ECO:0000256" key="2">
    <source>
        <dbReference type="ARBA" id="ARBA00022525"/>
    </source>
</evidence>
<reference evidence="8" key="1">
    <citation type="submission" date="2019-04" db="EMBL/GenBank/DDBJ databases">
        <title>Genome sequence of Pseudomonas putida 1290, an auxin catabolizing strain.</title>
        <authorList>
            <person name="Laird T.S."/>
            <person name="Leveau J.H.J."/>
        </authorList>
    </citation>
    <scope>NUCLEOTIDE SEQUENCE [LARGE SCALE GENOMIC DNA]</scope>
    <source>
        <strain evidence="8">1290</strain>
    </source>
</reference>
<accession>A0A4D6XC86</accession>
<dbReference type="Proteomes" id="UP000298551">
    <property type="component" value="Chromosome"/>
</dbReference>
<dbReference type="InterPro" id="IPR022045">
    <property type="entry name" value="TcdB_toxin_mid/N"/>
</dbReference>
<protein>
    <submittedName>
        <fullName evidence="7">Virulence protein</fullName>
    </submittedName>
</protein>
<evidence type="ECO:0000313" key="8">
    <source>
        <dbReference type="Proteomes" id="UP000298551"/>
    </source>
</evidence>
<comment type="subcellular location">
    <subcellularLocation>
        <location evidence="1">Secreted</location>
    </subcellularLocation>
</comment>
<dbReference type="Pfam" id="PF03534">
    <property type="entry name" value="SpvB"/>
    <property type="match status" value="1"/>
</dbReference>
<evidence type="ECO:0000259" key="6">
    <source>
        <dbReference type="Pfam" id="PF12256"/>
    </source>
</evidence>
<feature type="region of interest" description="Disordered" evidence="4">
    <location>
        <begin position="1"/>
        <end position="35"/>
    </location>
</feature>
<dbReference type="InterPro" id="IPR028994">
    <property type="entry name" value="Integrin_alpha_N"/>
</dbReference>
<dbReference type="EMBL" id="CP039371">
    <property type="protein sequence ID" value="QCI12110.1"/>
    <property type="molecule type" value="Genomic_DNA"/>
</dbReference>
<feature type="domain" description="Insecticide toxin TcdB middle/C-terminal" evidence="5">
    <location>
        <begin position="870"/>
        <end position="1015"/>
    </location>
</feature>
<dbReference type="GO" id="GO:0005737">
    <property type="term" value="C:cytoplasm"/>
    <property type="evidence" value="ECO:0007669"/>
    <property type="project" value="InterPro"/>
</dbReference>
<dbReference type="Pfam" id="PF12256">
    <property type="entry name" value="TcdB_toxin_midN"/>
    <property type="match status" value="1"/>
</dbReference>
<dbReference type="OrthoDB" id="6510336at2"/>
<dbReference type="InterPro" id="IPR022044">
    <property type="entry name" value="TcdB_toxin_mid/C"/>
</dbReference>
<gene>
    <name evidence="7" type="ORF">E6B08_12400</name>
</gene>
<dbReference type="GO" id="GO:0005576">
    <property type="term" value="C:extracellular region"/>
    <property type="evidence" value="ECO:0007669"/>
    <property type="project" value="UniProtKB-SubCell"/>
</dbReference>
<dbReference type="PRINTS" id="PR01341">
    <property type="entry name" value="SALSPVBPROT"/>
</dbReference>
<name>A0A4D6XC86_PSEPU</name>
<dbReference type="Pfam" id="PF12255">
    <property type="entry name" value="TcdB_toxin_midC"/>
    <property type="match status" value="1"/>
</dbReference>